<organism evidence="3 4">
    <name type="scientific">Streptomyces monticola</name>
    <dbReference type="NCBI Taxonomy" id="2666263"/>
    <lineage>
        <taxon>Bacteria</taxon>
        <taxon>Bacillati</taxon>
        <taxon>Actinomycetota</taxon>
        <taxon>Actinomycetes</taxon>
        <taxon>Kitasatosporales</taxon>
        <taxon>Streptomycetaceae</taxon>
        <taxon>Streptomyces</taxon>
    </lineage>
</organism>
<name>A0ABW2JED5_9ACTN</name>
<evidence type="ECO:0000313" key="4">
    <source>
        <dbReference type="Proteomes" id="UP001596523"/>
    </source>
</evidence>
<dbReference type="EMBL" id="JBHTCF010000002">
    <property type="protein sequence ID" value="MFC7303936.1"/>
    <property type="molecule type" value="Genomic_DNA"/>
</dbReference>
<evidence type="ECO:0000256" key="1">
    <source>
        <dbReference type="SAM" id="MobiDB-lite"/>
    </source>
</evidence>
<comment type="caution">
    <text evidence="3">The sequence shown here is derived from an EMBL/GenBank/DDBJ whole genome shotgun (WGS) entry which is preliminary data.</text>
</comment>
<feature type="compositionally biased region" description="Basic and acidic residues" evidence="1">
    <location>
        <begin position="467"/>
        <end position="482"/>
    </location>
</feature>
<protein>
    <submittedName>
        <fullName evidence="3">Nitrilase-related carbon-nitrogen hydrolase</fullName>
    </submittedName>
</protein>
<feature type="region of interest" description="Disordered" evidence="1">
    <location>
        <begin position="463"/>
        <end position="496"/>
    </location>
</feature>
<reference evidence="4" key="1">
    <citation type="journal article" date="2019" name="Int. J. Syst. Evol. Microbiol.">
        <title>The Global Catalogue of Microorganisms (GCM) 10K type strain sequencing project: providing services to taxonomists for standard genome sequencing and annotation.</title>
        <authorList>
            <consortium name="The Broad Institute Genomics Platform"/>
            <consortium name="The Broad Institute Genome Sequencing Center for Infectious Disease"/>
            <person name="Wu L."/>
            <person name="Ma J."/>
        </authorList>
    </citation>
    <scope>NUCLEOTIDE SEQUENCE [LARGE SCALE GENOMIC DNA]</scope>
    <source>
        <strain evidence="4">SYNS20</strain>
    </source>
</reference>
<accession>A0ABW2JED5</accession>
<dbReference type="InterPro" id="IPR003010">
    <property type="entry name" value="C-N_Hydrolase"/>
</dbReference>
<dbReference type="Proteomes" id="UP001596523">
    <property type="component" value="Unassembled WGS sequence"/>
</dbReference>
<gene>
    <name evidence="3" type="ORF">ACFQVC_06875</name>
</gene>
<keyword evidence="4" id="KW-1185">Reference proteome</keyword>
<proteinExistence type="predicted"/>
<dbReference type="SUPFAM" id="SSF56317">
    <property type="entry name" value="Carbon-nitrogen hydrolase"/>
    <property type="match status" value="1"/>
</dbReference>
<dbReference type="Gene3D" id="3.60.110.10">
    <property type="entry name" value="Carbon-nitrogen hydrolase"/>
    <property type="match status" value="1"/>
</dbReference>
<dbReference type="InterPro" id="IPR036526">
    <property type="entry name" value="C-N_Hydrolase_sf"/>
</dbReference>
<dbReference type="PROSITE" id="PS50263">
    <property type="entry name" value="CN_HYDROLASE"/>
    <property type="match status" value="1"/>
</dbReference>
<dbReference type="RefSeq" id="WP_381827617.1">
    <property type="nucleotide sequence ID" value="NZ_JBHTCF010000002.1"/>
</dbReference>
<keyword evidence="3" id="KW-0378">Hydrolase</keyword>
<evidence type="ECO:0000259" key="2">
    <source>
        <dbReference type="PROSITE" id="PS50263"/>
    </source>
</evidence>
<evidence type="ECO:0000313" key="3">
    <source>
        <dbReference type="EMBL" id="MFC7303936.1"/>
    </source>
</evidence>
<dbReference type="Pfam" id="PF00795">
    <property type="entry name" value="CN_hydrolase"/>
    <property type="match status" value="1"/>
</dbReference>
<dbReference type="GO" id="GO:0016787">
    <property type="term" value="F:hydrolase activity"/>
    <property type="evidence" value="ECO:0007669"/>
    <property type="project" value="UniProtKB-KW"/>
</dbReference>
<feature type="domain" description="CN hydrolase" evidence="2">
    <location>
        <begin position="210"/>
        <end position="470"/>
    </location>
</feature>
<sequence>MNENVAGNSGGHSINGILLPTDPADLFIVLYDLLPDRPFRGLTANQWYRDETVHHLAAQICEDVTTYGNADTALIKETVQQYGHQGLFTALTGLDQALATTNPFNGARCASALNKIARRYNEKNQLNDPDGPTAGKLLPRCTRPGKLVAQPTGKPDFFNVHRVTAENCRNVHHVGFKQRNGAHFTGKKAIPIGSAPLLESYRDLQFEFDVRDGITYYKVSPVDERLRDRINHVVKKLDDSGAEIGVMPESTLSNALAAHWGTHLGQTPEGSRLRWILLGTGPLGEGDPPPNRAVLVDRSTGETILTHDKMHGFTMGQGQADRWQLPERPEHELAAEYLEHGGTVTVAETAIGRVAVLICEDVKQSTDWEAPLRAFGVSHLFVPLFSSPISNQMPPRWDVQAAARCVEVVGAWVVLANSLAVGAHMEHLPLETCFNTLVIGPRLPRPLDNGDCDAQFGRSENGTELARVVRPDHQGRAARGDPEEGPLPTVQRGGTG</sequence>